<evidence type="ECO:0000313" key="1">
    <source>
        <dbReference type="EMBL" id="MBB5687374.1"/>
    </source>
</evidence>
<organism evidence="1 2">
    <name type="scientific">Sphingobium boeckii</name>
    <dbReference type="NCBI Taxonomy" id="1082345"/>
    <lineage>
        <taxon>Bacteria</taxon>
        <taxon>Pseudomonadati</taxon>
        <taxon>Pseudomonadota</taxon>
        <taxon>Alphaproteobacteria</taxon>
        <taxon>Sphingomonadales</taxon>
        <taxon>Sphingomonadaceae</taxon>
        <taxon>Sphingobium</taxon>
    </lineage>
</organism>
<dbReference type="AlphaFoldDB" id="A0A7W9AKI5"/>
<accession>A0A7W9AKI5</accession>
<dbReference type="Proteomes" id="UP000549617">
    <property type="component" value="Unassembled WGS sequence"/>
</dbReference>
<name>A0A7W9AKI5_9SPHN</name>
<evidence type="ECO:0000313" key="2">
    <source>
        <dbReference type="Proteomes" id="UP000549617"/>
    </source>
</evidence>
<comment type="caution">
    <text evidence="1">The sequence shown here is derived from an EMBL/GenBank/DDBJ whole genome shotgun (WGS) entry which is preliminary data.</text>
</comment>
<dbReference type="RefSeq" id="WP_343053006.1">
    <property type="nucleotide sequence ID" value="NZ_JACIJC010000005.1"/>
</dbReference>
<keyword evidence="2" id="KW-1185">Reference proteome</keyword>
<gene>
    <name evidence="1" type="ORF">FHS49_003402</name>
</gene>
<protein>
    <submittedName>
        <fullName evidence="1">Uncharacterized protein</fullName>
    </submittedName>
</protein>
<sequence length="89" mass="9922">MTDHTPRLFTSDAAIRHVGEGLILQTLPKAEWTHEAHLGACAFIVRERPDIAPECEMRDIISRYNASVGGVNDDMQGYHETITRASSSR</sequence>
<dbReference type="EMBL" id="JACIJC010000005">
    <property type="protein sequence ID" value="MBB5687374.1"/>
    <property type="molecule type" value="Genomic_DNA"/>
</dbReference>
<proteinExistence type="predicted"/>
<reference evidence="1 2" key="1">
    <citation type="submission" date="2020-08" db="EMBL/GenBank/DDBJ databases">
        <title>Genomic Encyclopedia of Type Strains, Phase IV (KMG-IV): sequencing the most valuable type-strain genomes for metagenomic binning, comparative biology and taxonomic classification.</title>
        <authorList>
            <person name="Goeker M."/>
        </authorList>
    </citation>
    <scope>NUCLEOTIDE SEQUENCE [LARGE SCALE GENOMIC DNA]</scope>
    <source>
        <strain evidence="1 2">DSM 25079</strain>
    </source>
</reference>